<gene>
    <name evidence="1" type="ORF">PXEA_LOCUS14760</name>
</gene>
<organism evidence="1 2">
    <name type="scientific">Protopolystoma xenopodis</name>
    <dbReference type="NCBI Taxonomy" id="117903"/>
    <lineage>
        <taxon>Eukaryota</taxon>
        <taxon>Metazoa</taxon>
        <taxon>Spiralia</taxon>
        <taxon>Lophotrochozoa</taxon>
        <taxon>Platyhelminthes</taxon>
        <taxon>Monogenea</taxon>
        <taxon>Polyopisthocotylea</taxon>
        <taxon>Polystomatidea</taxon>
        <taxon>Polystomatidae</taxon>
        <taxon>Protopolystoma</taxon>
    </lineage>
</organism>
<protein>
    <submittedName>
        <fullName evidence="1">Uncharacterized protein</fullName>
    </submittedName>
</protein>
<sequence length="86" mass="9519">MGVAGRGAEDPFSRSKRLYFNLHAFGFAIYFTYGWRNSVLIENYGEAGPLLREKGIDYVAEGLTFSSDGNVNAAFSPDTNQNESKD</sequence>
<dbReference type="EMBL" id="CAAALY010050689">
    <property type="protein sequence ID" value="VEL21320.1"/>
    <property type="molecule type" value="Genomic_DNA"/>
</dbReference>
<evidence type="ECO:0000313" key="2">
    <source>
        <dbReference type="Proteomes" id="UP000784294"/>
    </source>
</evidence>
<dbReference type="AlphaFoldDB" id="A0A448WVL1"/>
<proteinExistence type="predicted"/>
<keyword evidence="2" id="KW-1185">Reference proteome</keyword>
<accession>A0A448WVL1</accession>
<comment type="caution">
    <text evidence="1">The sequence shown here is derived from an EMBL/GenBank/DDBJ whole genome shotgun (WGS) entry which is preliminary data.</text>
</comment>
<dbReference type="Proteomes" id="UP000784294">
    <property type="component" value="Unassembled WGS sequence"/>
</dbReference>
<reference evidence="1" key="1">
    <citation type="submission" date="2018-11" db="EMBL/GenBank/DDBJ databases">
        <authorList>
            <consortium name="Pathogen Informatics"/>
        </authorList>
    </citation>
    <scope>NUCLEOTIDE SEQUENCE</scope>
</reference>
<evidence type="ECO:0000313" key="1">
    <source>
        <dbReference type="EMBL" id="VEL21320.1"/>
    </source>
</evidence>
<name>A0A448WVL1_9PLAT</name>